<evidence type="ECO:0000313" key="2">
    <source>
        <dbReference type="Proteomes" id="UP000604381"/>
    </source>
</evidence>
<accession>A0A930UD22</accession>
<dbReference type="EMBL" id="JADHEI010000047">
    <property type="protein sequence ID" value="MBF2735675.1"/>
    <property type="molecule type" value="Genomic_DNA"/>
</dbReference>
<proteinExistence type="predicted"/>
<organism evidence="1 2">
    <name type="scientific">Candidatus Amphirhobacter heronislandensis</name>
    <dbReference type="NCBI Taxonomy" id="1732024"/>
    <lineage>
        <taxon>Bacteria</taxon>
        <taxon>Pseudomonadati</taxon>
        <taxon>Pseudomonadota</taxon>
        <taxon>Gammaproteobacteria</taxon>
        <taxon>Candidatus Tethybacterales</taxon>
        <taxon>Candidatus Tethybacteraceae</taxon>
        <taxon>Candidatus Amphirhobacter</taxon>
    </lineage>
</organism>
<dbReference type="AlphaFoldDB" id="A0A930UD22"/>
<protein>
    <submittedName>
        <fullName evidence="1">Uncharacterized protein</fullName>
    </submittedName>
</protein>
<keyword evidence="2" id="KW-1185">Reference proteome</keyword>
<feature type="non-terminal residue" evidence="1">
    <location>
        <position position="141"/>
    </location>
</feature>
<sequence>MTIAEGGQATFQVRLKTQPTRDLNISVDKSSALVEIDIDPDTAGRQDGLLRFNQTNQTKIWSEYRTIAVFPKHDSDMNDESTRIRLFASVSGDYSIFNTPSVLGIIPITITDDDKPTPAGTIQVTPAGTLTIDEGDSTGGT</sequence>
<name>A0A930UD22_9GAMM</name>
<dbReference type="Proteomes" id="UP000604381">
    <property type="component" value="Unassembled WGS sequence"/>
</dbReference>
<reference evidence="1" key="1">
    <citation type="submission" date="2020-10" db="EMBL/GenBank/DDBJ databases">
        <title>An improved Amphimedon queenslandica hologenome assembly reveals how three proteobacterial symbionts can extend the metabolic phenotypic of their marine sponge host.</title>
        <authorList>
            <person name="Degnan B."/>
            <person name="Degnan S."/>
            <person name="Xiang X."/>
        </authorList>
    </citation>
    <scope>NUCLEOTIDE SEQUENCE</scope>
    <source>
        <strain evidence="1">AqS2</strain>
    </source>
</reference>
<gene>
    <name evidence="1" type="ORF">ISN26_06335</name>
</gene>
<evidence type="ECO:0000313" key="1">
    <source>
        <dbReference type="EMBL" id="MBF2735675.1"/>
    </source>
</evidence>
<comment type="caution">
    <text evidence="1">The sequence shown here is derived from an EMBL/GenBank/DDBJ whole genome shotgun (WGS) entry which is preliminary data.</text>
</comment>